<evidence type="ECO:0000313" key="2">
    <source>
        <dbReference type="EMBL" id="ORC91438.1"/>
    </source>
</evidence>
<dbReference type="VEuPathDB" id="TriTrypDB:TM35_000064430"/>
<keyword evidence="3" id="KW-1185">Reference proteome</keyword>
<dbReference type="Proteomes" id="UP000192257">
    <property type="component" value="Unassembled WGS sequence"/>
</dbReference>
<comment type="caution">
    <text evidence="2">The sequence shown here is derived from an EMBL/GenBank/DDBJ whole genome shotgun (WGS) entry which is preliminary data.</text>
</comment>
<dbReference type="EMBL" id="NBCO01000006">
    <property type="protein sequence ID" value="ORC91438.1"/>
    <property type="molecule type" value="Genomic_DNA"/>
</dbReference>
<reference evidence="2 3" key="1">
    <citation type="submission" date="2017-03" db="EMBL/GenBank/DDBJ databases">
        <title>An alternative strategy for trypanosome survival in the mammalian bloodstream revealed through genome and transcriptome analysis of the ubiquitous bovine parasite Trypanosoma (Megatrypanum) theileri.</title>
        <authorList>
            <person name="Kelly S."/>
            <person name="Ivens A."/>
            <person name="Mott A."/>
            <person name="O'Neill E."/>
            <person name="Emms D."/>
            <person name="Macleod O."/>
            <person name="Voorheis P."/>
            <person name="Matthews J."/>
            <person name="Matthews K."/>
            <person name="Carrington M."/>
        </authorList>
    </citation>
    <scope>NUCLEOTIDE SEQUENCE [LARGE SCALE GENOMIC DNA]</scope>
    <source>
        <strain evidence="2">Edinburgh</strain>
    </source>
</reference>
<proteinExistence type="predicted"/>
<feature type="compositionally biased region" description="Basic and acidic residues" evidence="1">
    <location>
        <begin position="92"/>
        <end position="107"/>
    </location>
</feature>
<feature type="region of interest" description="Disordered" evidence="1">
    <location>
        <begin position="83"/>
        <end position="120"/>
    </location>
</feature>
<name>A0A1X0P3P8_9TRYP</name>
<gene>
    <name evidence="2" type="ORF">TM35_000064430</name>
</gene>
<organism evidence="2 3">
    <name type="scientific">Trypanosoma theileri</name>
    <dbReference type="NCBI Taxonomy" id="67003"/>
    <lineage>
        <taxon>Eukaryota</taxon>
        <taxon>Discoba</taxon>
        <taxon>Euglenozoa</taxon>
        <taxon>Kinetoplastea</taxon>
        <taxon>Metakinetoplastina</taxon>
        <taxon>Trypanosomatida</taxon>
        <taxon>Trypanosomatidae</taxon>
        <taxon>Trypanosoma</taxon>
    </lineage>
</organism>
<protein>
    <submittedName>
        <fullName evidence="2">Uncharacterized protein</fullName>
    </submittedName>
</protein>
<sequence>MGEKTFVSGQSFRKSARNFFANKVWAKKAPLGFKVAFVSEHEGMNGVKGRVGTFFTLFILPKVGRGFFSLIVFCSCRAAKSETQAPHRNQRPPKEARREWSLGSEKKKERKKSSFFSGAGKNKVGRHGTFCASWTSFSGVVGPLPHFGGSCGAGGSWRIPAVFLGIRMVRAVYYLFFTC</sequence>
<dbReference type="AlphaFoldDB" id="A0A1X0P3P8"/>
<accession>A0A1X0P3P8</accession>
<dbReference type="RefSeq" id="XP_028885504.1">
    <property type="nucleotide sequence ID" value="XM_029023480.1"/>
</dbReference>
<evidence type="ECO:0000256" key="1">
    <source>
        <dbReference type="SAM" id="MobiDB-lite"/>
    </source>
</evidence>
<evidence type="ECO:0000313" key="3">
    <source>
        <dbReference type="Proteomes" id="UP000192257"/>
    </source>
</evidence>
<dbReference type="GeneID" id="39983260"/>